<sequence length="336" mass="38984">MKFKIFFASLLILFSVMSSYAQLKMELIPIEKVWLLGEPVYFAKAHLKNESNKILKTYYPLNYWDGTPMKLIIEPREGYVPLEPKQIDFTKLIFEYEPNWEMNVILWADIIKTGMYKAKIVYDATAISQISYVPDALIGPIESNEVTFKVKEPVGIDKIAYDAFKKSKRNIATIGGMPHIMLEKYPTSIYAGWALRNYEPTLNLEFHAELLFQDAELIQKKDIKINLNSCHYVIDINAKTKEKKIRFCDEIASSYINKASIFLKARSDFYYSNLLWTKLGVAYALLNRWQEAKEAFEKALSFPWDPLKLNNIELNTSRKNEVIKAVDLITKNKLAK</sequence>
<evidence type="ECO:0008006" key="5">
    <source>
        <dbReference type="Google" id="ProtNLM"/>
    </source>
</evidence>
<dbReference type="SUPFAM" id="SSF48452">
    <property type="entry name" value="TPR-like"/>
    <property type="match status" value="1"/>
</dbReference>
<keyword evidence="1" id="KW-0802">TPR repeat</keyword>
<keyword evidence="2" id="KW-0732">Signal</keyword>
<feature type="repeat" description="TPR" evidence="1">
    <location>
        <begin position="273"/>
        <end position="306"/>
    </location>
</feature>
<evidence type="ECO:0000313" key="3">
    <source>
        <dbReference type="EMBL" id="OGF59582.1"/>
    </source>
</evidence>
<comment type="caution">
    <text evidence="3">The sequence shown here is derived from an EMBL/GenBank/DDBJ whole genome shotgun (WGS) entry which is preliminary data.</text>
</comment>
<dbReference type="EMBL" id="MFGW01000208">
    <property type="protein sequence ID" value="OGF59582.1"/>
    <property type="molecule type" value="Genomic_DNA"/>
</dbReference>
<accession>A0A1F5V820</accession>
<gene>
    <name evidence="3" type="ORF">A2Y62_08795</name>
</gene>
<reference evidence="3 4" key="1">
    <citation type="journal article" date="2016" name="Nat. Commun.">
        <title>Thousands of microbial genomes shed light on interconnected biogeochemical processes in an aquifer system.</title>
        <authorList>
            <person name="Anantharaman K."/>
            <person name="Brown C.T."/>
            <person name="Hug L.A."/>
            <person name="Sharon I."/>
            <person name="Castelle C.J."/>
            <person name="Probst A.J."/>
            <person name="Thomas B.C."/>
            <person name="Singh A."/>
            <person name="Wilkins M.J."/>
            <person name="Karaoz U."/>
            <person name="Brodie E.L."/>
            <person name="Williams K.H."/>
            <person name="Hubbard S.S."/>
            <person name="Banfield J.F."/>
        </authorList>
    </citation>
    <scope>NUCLEOTIDE SEQUENCE [LARGE SCALE GENOMIC DNA]</scope>
</reference>
<dbReference type="AlphaFoldDB" id="A0A1F5V820"/>
<feature type="signal peptide" evidence="2">
    <location>
        <begin position="1"/>
        <end position="21"/>
    </location>
</feature>
<evidence type="ECO:0000256" key="1">
    <source>
        <dbReference type="PROSITE-ProRule" id="PRU00339"/>
    </source>
</evidence>
<feature type="chain" id="PRO_5009521922" description="Tetratricopeptide repeat protein" evidence="2">
    <location>
        <begin position="22"/>
        <end position="336"/>
    </location>
</feature>
<dbReference type="PROSITE" id="PS50005">
    <property type="entry name" value="TPR"/>
    <property type="match status" value="1"/>
</dbReference>
<organism evidence="3 4">
    <name type="scientific">Candidatus Fischerbacteria bacterium RBG_13_37_8</name>
    <dbReference type="NCBI Taxonomy" id="1817863"/>
    <lineage>
        <taxon>Bacteria</taxon>
        <taxon>Candidatus Fischeribacteriota</taxon>
    </lineage>
</organism>
<dbReference type="InterPro" id="IPR011990">
    <property type="entry name" value="TPR-like_helical_dom_sf"/>
</dbReference>
<name>A0A1F5V820_9BACT</name>
<dbReference type="Proteomes" id="UP000178943">
    <property type="component" value="Unassembled WGS sequence"/>
</dbReference>
<proteinExistence type="predicted"/>
<dbReference type="InterPro" id="IPR019734">
    <property type="entry name" value="TPR_rpt"/>
</dbReference>
<evidence type="ECO:0000313" key="4">
    <source>
        <dbReference type="Proteomes" id="UP000178943"/>
    </source>
</evidence>
<protein>
    <recommendedName>
        <fullName evidence="5">Tetratricopeptide repeat protein</fullName>
    </recommendedName>
</protein>
<evidence type="ECO:0000256" key="2">
    <source>
        <dbReference type="SAM" id="SignalP"/>
    </source>
</evidence>